<gene>
    <name evidence="3" type="ORF">JQC93_17030</name>
</gene>
<evidence type="ECO:0000256" key="1">
    <source>
        <dbReference type="SAM" id="MobiDB-lite"/>
    </source>
</evidence>
<reference evidence="3 4" key="1">
    <citation type="submission" date="2021-02" db="EMBL/GenBank/DDBJ databases">
        <authorList>
            <person name="Park J.-S."/>
        </authorList>
    </citation>
    <scope>NUCLEOTIDE SEQUENCE [LARGE SCALE GENOMIC DNA]</scope>
    <source>
        <strain evidence="3 4">188UL20-2</strain>
    </source>
</reference>
<sequence>MNKAIVLAALLVSSSTMAATSFTNEVSNQSDDTFLNTVSSQEISSTQITNATTQLDEKKDLSFSQQRPTPELRGDTDGFASLEIEFSSLSE</sequence>
<feature type="signal peptide" evidence="2">
    <location>
        <begin position="1"/>
        <end position="18"/>
    </location>
</feature>
<keyword evidence="4" id="KW-1185">Reference proteome</keyword>
<evidence type="ECO:0000313" key="4">
    <source>
        <dbReference type="Proteomes" id="UP000809621"/>
    </source>
</evidence>
<feature type="compositionally biased region" description="Polar residues" evidence="1">
    <location>
        <begin position="45"/>
        <end position="54"/>
    </location>
</feature>
<dbReference type="Proteomes" id="UP000809621">
    <property type="component" value="Unassembled WGS sequence"/>
</dbReference>
<dbReference type="RefSeq" id="WP_205159580.1">
    <property type="nucleotide sequence ID" value="NZ_JAFEUM010000008.1"/>
</dbReference>
<name>A0ABS2HKV1_9VIBR</name>
<organism evidence="3 4">
    <name type="scientific">Vibrio ulleungensis</name>
    <dbReference type="NCBI Taxonomy" id="2807619"/>
    <lineage>
        <taxon>Bacteria</taxon>
        <taxon>Pseudomonadati</taxon>
        <taxon>Pseudomonadota</taxon>
        <taxon>Gammaproteobacteria</taxon>
        <taxon>Vibrionales</taxon>
        <taxon>Vibrionaceae</taxon>
        <taxon>Vibrio</taxon>
    </lineage>
</organism>
<comment type="caution">
    <text evidence="3">The sequence shown here is derived from an EMBL/GenBank/DDBJ whole genome shotgun (WGS) entry which is preliminary data.</text>
</comment>
<keyword evidence="2" id="KW-0732">Signal</keyword>
<dbReference type="EMBL" id="JAFEUM010000008">
    <property type="protein sequence ID" value="MBM7038098.1"/>
    <property type="molecule type" value="Genomic_DNA"/>
</dbReference>
<feature type="region of interest" description="Disordered" evidence="1">
    <location>
        <begin position="45"/>
        <end position="78"/>
    </location>
</feature>
<proteinExistence type="predicted"/>
<accession>A0ABS2HKV1</accession>
<feature type="chain" id="PRO_5046267678" evidence="2">
    <location>
        <begin position="19"/>
        <end position="91"/>
    </location>
</feature>
<evidence type="ECO:0000256" key="2">
    <source>
        <dbReference type="SAM" id="SignalP"/>
    </source>
</evidence>
<evidence type="ECO:0000313" key="3">
    <source>
        <dbReference type="EMBL" id="MBM7038098.1"/>
    </source>
</evidence>
<protein>
    <submittedName>
        <fullName evidence="3">Uncharacterized protein</fullName>
    </submittedName>
</protein>